<comment type="caution">
    <text evidence="1">The sequence shown here is derived from an EMBL/GenBank/DDBJ whole genome shotgun (WGS) entry which is preliminary data.</text>
</comment>
<name>A0ACB8IEA3_CITSI</name>
<gene>
    <name evidence="1" type="ORF">KPL71_022678</name>
</gene>
<evidence type="ECO:0000313" key="2">
    <source>
        <dbReference type="Proteomes" id="UP000829398"/>
    </source>
</evidence>
<organism evidence="1 2">
    <name type="scientific">Citrus sinensis</name>
    <name type="common">Sweet orange</name>
    <name type="synonym">Citrus aurantium var. sinensis</name>
    <dbReference type="NCBI Taxonomy" id="2711"/>
    <lineage>
        <taxon>Eukaryota</taxon>
        <taxon>Viridiplantae</taxon>
        <taxon>Streptophyta</taxon>
        <taxon>Embryophyta</taxon>
        <taxon>Tracheophyta</taxon>
        <taxon>Spermatophyta</taxon>
        <taxon>Magnoliopsida</taxon>
        <taxon>eudicotyledons</taxon>
        <taxon>Gunneridae</taxon>
        <taxon>Pentapetalae</taxon>
        <taxon>rosids</taxon>
        <taxon>malvids</taxon>
        <taxon>Sapindales</taxon>
        <taxon>Rutaceae</taxon>
        <taxon>Aurantioideae</taxon>
        <taxon>Citrus</taxon>
    </lineage>
</organism>
<accession>A0ACB8IEA3</accession>
<keyword evidence="2" id="KW-1185">Reference proteome</keyword>
<protein>
    <submittedName>
        <fullName evidence="1">Polyamine transporter</fullName>
    </submittedName>
</protein>
<dbReference type="EMBL" id="CM039177">
    <property type="protein sequence ID" value="KAH9695221.1"/>
    <property type="molecule type" value="Genomic_DNA"/>
</dbReference>
<evidence type="ECO:0000313" key="1">
    <source>
        <dbReference type="EMBL" id="KAH9695221.1"/>
    </source>
</evidence>
<dbReference type="Proteomes" id="UP000829398">
    <property type="component" value="Chromosome 8"/>
</dbReference>
<reference evidence="2" key="1">
    <citation type="journal article" date="2023" name="Hortic. Res.">
        <title>A chromosome-level phased genome enabling allele-level studies in sweet orange: a case study on citrus Huanglongbing tolerance.</title>
        <authorList>
            <person name="Wu B."/>
            <person name="Yu Q."/>
            <person name="Deng Z."/>
            <person name="Duan Y."/>
            <person name="Luo F."/>
            <person name="Gmitter F. Jr."/>
        </authorList>
    </citation>
    <scope>NUCLEOTIDE SEQUENCE [LARGE SCALE GENOMIC DNA]</scope>
    <source>
        <strain evidence="2">cv. Valencia</strain>
    </source>
</reference>
<sequence length="515" mass="56783">MFQSLLILQWMGEEGMTSDVQQKAAKTSPKLTVLPLIALIFYEVSGGPFGVEDSVKAGGGPLLSLLGFLIFPLIWSIPEALITAELATSFPENGGYVIWISSAFGPFWGFQEGFWKWLSGVLDNALYPVLFLDYLKHSLPIFNLLIARIPALLGITGALTYLNYRGLHIVGFSAVSLLVFSLCPFVVMGILSIPHIKPRRWLVVDFKKVDWRGYFNSMFWNLNYWDKASTLAGEVENPSKTFPKALLGAVVLVVSSYLIPLLAGTGGLTSLSSEWSDGYFAEVGMLIGGFWLKWWIQAASAMSNLGLFEAEMSGDAFQLLGMSEMGMLPAIFASRSKYGTPTLSILCSATGVIFLSWMSFQEILEFLNFLYAIGMLLEFAAFIKLRIKKPDLHRPYKVPLQTFGVTMLCLLPAVLLVLVMCLASLRTFIVSGGVIIVGFFLYPVLVHAKDRKWTQFDIEQPTSPSDTHQESHSAASEMYPGVDEASVSLLSDLSSTTQPDQEASGSENEELLKTE</sequence>
<proteinExistence type="predicted"/>